<feature type="compositionally biased region" description="Low complexity" evidence="1">
    <location>
        <begin position="190"/>
        <end position="203"/>
    </location>
</feature>
<dbReference type="NCBIfam" id="TIGR03505">
    <property type="entry name" value="FimV_core"/>
    <property type="match status" value="1"/>
</dbReference>
<keyword evidence="5" id="KW-1185">Reference proteome</keyword>
<proteinExistence type="predicted"/>
<dbReference type="InterPro" id="IPR038440">
    <property type="entry name" value="FimV_C_sf"/>
</dbReference>
<sequence length="374" mass="42502">MISKNKIIYLTLCSFLSLALMSVSFAETRYKVKSTDNLNKIIERYYSQSDLTRSQLLIGLLARNQEAFRGGNINFLLRGKQLILPNESDIETLSDEEAKALLSEHARYFRRGQTGDFGSPIANGYLVNKSKKADVIQNKQELQTIKIDQLEKESDDLRKRLDQLIADKNESDAQLRKVEEALQKTLSKPQAADTDATATSQAQKFEESKKKLDEQAKEKIDTFQSINAEKSQISNAQNQLEVKDKSTSVSANTEVSKEAGMKSIMSMLEKYYLPIIAFLLLLFGWMFWVKSKQNRLIADEVNIQPEIEKAYLEEKDFLNVDMEQEPLKDSVKIDMAVAYIDAGDIDSAKDILHKLINEGNSPQRDRAQKLLNTL</sequence>
<feature type="compositionally biased region" description="Basic and acidic residues" evidence="1">
    <location>
        <begin position="204"/>
        <end position="213"/>
    </location>
</feature>
<dbReference type="Gene3D" id="1.20.58.2200">
    <property type="match status" value="1"/>
</dbReference>
<feature type="chain" id="PRO_5021003100" evidence="3">
    <location>
        <begin position="27"/>
        <end position="374"/>
    </location>
</feature>
<comment type="caution">
    <text evidence="4">The sequence shown here is derived from an EMBL/GenBank/DDBJ whole genome shotgun (WGS) entry which is preliminary data.</text>
</comment>
<keyword evidence="2" id="KW-1133">Transmembrane helix</keyword>
<protein>
    <submittedName>
        <fullName evidence="4">FimV-like protein</fullName>
    </submittedName>
</protein>
<dbReference type="InterPro" id="IPR020012">
    <property type="entry name" value="LysM_FimV"/>
</dbReference>
<feature type="region of interest" description="Disordered" evidence="1">
    <location>
        <begin position="184"/>
        <end position="213"/>
    </location>
</feature>
<dbReference type="RefSeq" id="WP_131907019.1">
    <property type="nucleotide sequence ID" value="NZ_BAAAFU010000001.1"/>
</dbReference>
<dbReference type="EMBL" id="SMFQ01000004">
    <property type="protein sequence ID" value="TCJ85323.1"/>
    <property type="molecule type" value="Genomic_DNA"/>
</dbReference>
<gene>
    <name evidence="4" type="ORF">EV695_3294</name>
</gene>
<dbReference type="AlphaFoldDB" id="A0A4R1EVK1"/>
<feature type="transmembrane region" description="Helical" evidence="2">
    <location>
        <begin position="271"/>
        <end position="289"/>
    </location>
</feature>
<dbReference type="NCBIfam" id="TIGR03504">
    <property type="entry name" value="FimV_Cterm"/>
    <property type="match status" value="1"/>
</dbReference>
<dbReference type="InterPro" id="IPR020011">
    <property type="entry name" value="FimV_C"/>
</dbReference>
<reference evidence="4 5" key="1">
    <citation type="submission" date="2019-03" db="EMBL/GenBank/DDBJ databases">
        <title>Genomic Encyclopedia of Type Strains, Phase IV (KMG-IV): sequencing the most valuable type-strain genomes for metagenomic binning, comparative biology and taxonomic classification.</title>
        <authorList>
            <person name="Goeker M."/>
        </authorList>
    </citation>
    <scope>NUCLEOTIDE SEQUENCE [LARGE SCALE GENOMIC DNA]</scope>
    <source>
        <strain evidence="4 5">DSM 24830</strain>
    </source>
</reference>
<name>A0A4R1EVK1_9GAMM</name>
<dbReference type="Proteomes" id="UP000294887">
    <property type="component" value="Unassembled WGS sequence"/>
</dbReference>
<evidence type="ECO:0000256" key="3">
    <source>
        <dbReference type="SAM" id="SignalP"/>
    </source>
</evidence>
<organism evidence="4 5">
    <name type="scientific">Cocleimonas flava</name>
    <dbReference type="NCBI Taxonomy" id="634765"/>
    <lineage>
        <taxon>Bacteria</taxon>
        <taxon>Pseudomonadati</taxon>
        <taxon>Pseudomonadota</taxon>
        <taxon>Gammaproteobacteria</taxon>
        <taxon>Thiotrichales</taxon>
        <taxon>Thiotrichaceae</taxon>
        <taxon>Cocleimonas</taxon>
    </lineage>
</organism>
<keyword evidence="2" id="KW-0812">Transmembrane</keyword>
<accession>A0A4R1EVK1</accession>
<feature type="signal peptide" evidence="3">
    <location>
        <begin position="1"/>
        <end position="26"/>
    </location>
</feature>
<evidence type="ECO:0000313" key="4">
    <source>
        <dbReference type="EMBL" id="TCJ85323.1"/>
    </source>
</evidence>
<keyword evidence="2" id="KW-0472">Membrane</keyword>
<evidence type="ECO:0000256" key="1">
    <source>
        <dbReference type="SAM" id="MobiDB-lite"/>
    </source>
</evidence>
<evidence type="ECO:0000313" key="5">
    <source>
        <dbReference type="Proteomes" id="UP000294887"/>
    </source>
</evidence>
<dbReference type="OrthoDB" id="5298707at2"/>
<keyword evidence="3" id="KW-0732">Signal</keyword>
<evidence type="ECO:0000256" key="2">
    <source>
        <dbReference type="SAM" id="Phobius"/>
    </source>
</evidence>